<evidence type="ECO:0000259" key="5">
    <source>
        <dbReference type="Pfam" id="PF09084"/>
    </source>
</evidence>
<name>I7GAX8_MYCS2</name>
<evidence type="ECO:0000256" key="4">
    <source>
        <dbReference type="SAM" id="MobiDB-lite"/>
    </source>
</evidence>
<dbReference type="PANTHER" id="PTHR30024:SF47">
    <property type="entry name" value="TAURINE-BINDING PERIPLASMIC PROTEIN"/>
    <property type="match status" value="1"/>
</dbReference>
<evidence type="ECO:0000256" key="1">
    <source>
        <dbReference type="ARBA" id="ARBA00004418"/>
    </source>
</evidence>
<dbReference type="Pfam" id="PF09084">
    <property type="entry name" value="NMT1"/>
    <property type="match status" value="1"/>
</dbReference>
<keyword evidence="3" id="KW-0732">Signal</keyword>
<accession>I7GAX8</accession>
<organism evidence="6 7">
    <name type="scientific">Mycolicibacterium smegmatis (strain ATCC 700084 / mc(2)155)</name>
    <name type="common">Mycobacterium smegmatis</name>
    <dbReference type="NCBI Taxonomy" id="246196"/>
    <lineage>
        <taxon>Bacteria</taxon>
        <taxon>Bacillati</taxon>
        <taxon>Actinomycetota</taxon>
        <taxon>Actinomycetes</taxon>
        <taxon>Mycobacteriales</taxon>
        <taxon>Mycobacteriaceae</taxon>
        <taxon>Mycolicibacterium</taxon>
    </lineage>
</organism>
<proteinExistence type="inferred from homology"/>
<feature type="domain" description="SsuA/THI5-like" evidence="5">
    <location>
        <begin position="205"/>
        <end position="358"/>
    </location>
</feature>
<evidence type="ECO:0000256" key="2">
    <source>
        <dbReference type="ARBA" id="ARBA00010742"/>
    </source>
</evidence>
<gene>
    <name evidence="6" type="ordered locus">MSMEI_6321</name>
</gene>
<sequence length="435" mass="48097">MLGHPDRSRGDPAVQRGTDGVRHRRTRLSTRTGDLSRPPRVRAMCARYVCKDTRPNPGVYRQTLIHRTSDTQGDCRDGSHNTRRPVVIFSLRTGVRMAAAIVSVAALGVVPACSAGLGGPPSSRTAADGVIRFTFAPDPIWDYMHDTGIIEQWESDTGYSIETSATWDEFGLFAGGHADIISTASFEVPGLEEQTERQTVIIGRYNAERSRILVRADDPAQSLADLQGRRLGVFTTVSGTLVWSALIKQMHDLDVVGGDFDVVVADIQNLSNLLARGEIDACICYPDLSARELRDGSVRALYDGKSSADLFAELVAPGHDGPMGNVFVARKDWADGHPGEVAAFLDLWDRGLAEWRQHRDDMIERYPQHFAVAAPEDIEFMKQYVAQHDWVTDEVRFDARWAEDESSIFDLMRATGVIADDENDPLFLPTEGAQR</sequence>
<evidence type="ECO:0000313" key="6">
    <source>
        <dbReference type="EMBL" id="AFP42747.1"/>
    </source>
</evidence>
<dbReference type="Gene3D" id="3.40.190.10">
    <property type="entry name" value="Periplasmic binding protein-like II"/>
    <property type="match status" value="2"/>
</dbReference>
<dbReference type="GO" id="GO:0042597">
    <property type="term" value="C:periplasmic space"/>
    <property type="evidence" value="ECO:0007669"/>
    <property type="project" value="UniProtKB-SubCell"/>
</dbReference>
<dbReference type="AlphaFoldDB" id="I7GAX8"/>
<protein>
    <submittedName>
        <fullName evidence="6">ABC-type nitrate/sulfonate/bicarbonate transport system, substrate binding protein</fullName>
    </submittedName>
</protein>
<comment type="similarity">
    <text evidence="2">Belongs to the bacterial solute-binding protein SsuA/TauA family.</text>
</comment>
<feature type="region of interest" description="Disordered" evidence="4">
    <location>
        <begin position="1"/>
        <end position="37"/>
    </location>
</feature>
<dbReference type="Proteomes" id="UP000006158">
    <property type="component" value="Chromosome"/>
</dbReference>
<dbReference type="EMBL" id="CP001663">
    <property type="protein sequence ID" value="AFP42747.1"/>
    <property type="molecule type" value="Genomic_DNA"/>
</dbReference>
<dbReference type="InterPro" id="IPR015168">
    <property type="entry name" value="SsuA/THI5"/>
</dbReference>
<evidence type="ECO:0000313" key="7">
    <source>
        <dbReference type="Proteomes" id="UP000006158"/>
    </source>
</evidence>
<dbReference type="KEGG" id="msb:LJ00_32095"/>
<feature type="compositionally biased region" description="Basic and acidic residues" evidence="4">
    <location>
        <begin position="1"/>
        <end position="10"/>
    </location>
</feature>
<evidence type="ECO:0000256" key="3">
    <source>
        <dbReference type="ARBA" id="ARBA00022729"/>
    </source>
</evidence>
<comment type="subcellular location">
    <subcellularLocation>
        <location evidence="1">Periplasm</location>
    </subcellularLocation>
</comment>
<reference evidence="6 7" key="2">
    <citation type="journal article" date="2009" name="Genome Res.">
        <title>Ortho-proteogenomics: multiple proteomes investigation through orthology and a new MS-based protocol.</title>
        <authorList>
            <person name="Gallien S."/>
            <person name="Perrodou E."/>
            <person name="Carapito C."/>
            <person name="Deshayes C."/>
            <person name="Reyrat J.M."/>
            <person name="Van Dorsselaer A."/>
            <person name="Poch O."/>
            <person name="Schaeffer C."/>
            <person name="Lecompte O."/>
        </authorList>
    </citation>
    <scope>NUCLEOTIDE SEQUENCE [LARGE SCALE GENOMIC DNA]</scope>
    <source>
        <strain evidence="7">ATCC 700084 / mc(2)155</strain>
    </source>
</reference>
<reference evidence="6 7" key="1">
    <citation type="journal article" date="2007" name="Genome Biol.">
        <title>Interrupted coding sequences in Mycobacterium smegmatis: authentic mutations or sequencing errors?</title>
        <authorList>
            <person name="Deshayes C."/>
            <person name="Perrodou E."/>
            <person name="Gallien S."/>
            <person name="Euphrasie D."/>
            <person name="Schaeffer C."/>
            <person name="Van-Dorsselaer A."/>
            <person name="Poch O."/>
            <person name="Lecompte O."/>
            <person name="Reyrat J.M."/>
        </authorList>
    </citation>
    <scope>NUCLEOTIDE SEQUENCE [LARGE SCALE GENOMIC DNA]</scope>
    <source>
        <strain evidence="7">ATCC 700084 / mc(2)155</strain>
    </source>
</reference>
<dbReference type="KEGG" id="msg:MSMEI_6321"/>
<dbReference type="SUPFAM" id="SSF53850">
    <property type="entry name" value="Periplasmic binding protein-like II"/>
    <property type="match status" value="1"/>
</dbReference>
<dbReference type="PATRIC" id="fig|246196.56.peg.6447"/>
<dbReference type="PANTHER" id="PTHR30024">
    <property type="entry name" value="ALIPHATIC SULFONATES-BINDING PROTEIN-RELATED"/>
    <property type="match status" value="1"/>
</dbReference>